<reference evidence="7 8" key="1">
    <citation type="journal article" date="2016" name="Nat. Commun.">
        <title>Thousands of microbial genomes shed light on interconnected biogeochemical processes in an aquifer system.</title>
        <authorList>
            <person name="Anantharaman K."/>
            <person name="Brown C.T."/>
            <person name="Hug L.A."/>
            <person name="Sharon I."/>
            <person name="Castelle C.J."/>
            <person name="Probst A.J."/>
            <person name="Thomas B.C."/>
            <person name="Singh A."/>
            <person name="Wilkins M.J."/>
            <person name="Karaoz U."/>
            <person name="Brodie E.L."/>
            <person name="Williams K.H."/>
            <person name="Hubbard S.S."/>
            <person name="Banfield J.F."/>
        </authorList>
    </citation>
    <scope>NUCLEOTIDE SEQUENCE [LARGE SCALE GENOMIC DNA]</scope>
</reference>
<feature type="domain" description="Peptidase M10 metallopeptidase" evidence="6">
    <location>
        <begin position="228"/>
        <end position="296"/>
    </location>
</feature>
<keyword evidence="5" id="KW-0175">Coiled coil</keyword>
<feature type="coiled-coil region" evidence="5">
    <location>
        <begin position="120"/>
        <end position="182"/>
    </location>
</feature>
<dbReference type="Proteomes" id="UP000177697">
    <property type="component" value="Unassembled WGS sequence"/>
</dbReference>
<dbReference type="InterPro" id="IPR001818">
    <property type="entry name" value="Pept_M10_metallopeptidase"/>
</dbReference>
<proteinExistence type="predicted"/>
<name>A0A1G2V3Y3_9BACT</name>
<comment type="caution">
    <text evidence="7">The sequence shown here is derived from an EMBL/GenBank/DDBJ whole genome shotgun (WGS) entry which is preliminary data.</text>
</comment>
<dbReference type="SUPFAM" id="SSF55486">
    <property type="entry name" value="Metalloproteases ('zincins'), catalytic domain"/>
    <property type="match status" value="1"/>
</dbReference>
<dbReference type="GO" id="GO:0008270">
    <property type="term" value="F:zinc ion binding"/>
    <property type="evidence" value="ECO:0007669"/>
    <property type="project" value="InterPro"/>
</dbReference>
<accession>A0A1G2V3Y3</accession>
<keyword evidence="2" id="KW-0479">Metal-binding</keyword>
<protein>
    <recommendedName>
        <fullName evidence="6">Peptidase M10 metallopeptidase domain-containing protein</fullName>
    </recommendedName>
</protein>
<dbReference type="GO" id="GO:0006508">
    <property type="term" value="P:proteolysis"/>
    <property type="evidence" value="ECO:0007669"/>
    <property type="project" value="UniProtKB-KW"/>
</dbReference>
<evidence type="ECO:0000256" key="3">
    <source>
        <dbReference type="ARBA" id="ARBA00022801"/>
    </source>
</evidence>
<dbReference type="GO" id="GO:0004222">
    <property type="term" value="F:metalloendopeptidase activity"/>
    <property type="evidence" value="ECO:0007669"/>
    <property type="project" value="InterPro"/>
</dbReference>
<dbReference type="AlphaFoldDB" id="A0A1G2V3Y3"/>
<evidence type="ECO:0000313" key="8">
    <source>
        <dbReference type="Proteomes" id="UP000177697"/>
    </source>
</evidence>
<organism evidence="7 8">
    <name type="scientific">Candidatus Zambryskibacteria bacterium RIFOXYC1_FULL_39_10</name>
    <dbReference type="NCBI Taxonomy" id="1802779"/>
    <lineage>
        <taxon>Bacteria</taxon>
        <taxon>Candidatus Zambryskiibacteriota</taxon>
    </lineage>
</organism>
<dbReference type="InterPro" id="IPR024079">
    <property type="entry name" value="MetalloPept_cat_dom_sf"/>
</dbReference>
<keyword evidence="3" id="KW-0378">Hydrolase</keyword>
<sequence length="304" mass="35514">MKKVLQYLFLFILIGYSTYFVYQNSRSFCDRTIEYSIGRFDTQFGVSESEFKIYIEESEKVWEKALGRDVFVYKPGADFKINLIYDERQVTTIQKQKTEFGLFAVEEAFRNLDSRFNLFKDEYDNKVSAYEQRLSVFNERKSDYDKKVALWNDKGGAPEGVYRDLEAERIYLNAESQKLNSEVMSMNSMARELNTLLEERNLKAAEYNNIAKSYNKKYGEGLEFNQAEYKSNSSFTREEEINVYQFGNKKDLILALSHEFGHALGMDHTENPKSIMYYLTGINAEVSPNLSAEDLVELNRVCEI</sequence>
<dbReference type="EMBL" id="MHWW01000002">
    <property type="protein sequence ID" value="OHB16337.1"/>
    <property type="molecule type" value="Genomic_DNA"/>
</dbReference>
<evidence type="ECO:0000256" key="1">
    <source>
        <dbReference type="ARBA" id="ARBA00022670"/>
    </source>
</evidence>
<dbReference type="Pfam" id="PF00413">
    <property type="entry name" value="Peptidase_M10"/>
    <property type="match status" value="1"/>
</dbReference>
<dbReference type="GO" id="GO:0031012">
    <property type="term" value="C:extracellular matrix"/>
    <property type="evidence" value="ECO:0007669"/>
    <property type="project" value="InterPro"/>
</dbReference>
<evidence type="ECO:0000256" key="5">
    <source>
        <dbReference type="SAM" id="Coils"/>
    </source>
</evidence>
<dbReference type="Gene3D" id="3.40.390.10">
    <property type="entry name" value="Collagenase (Catalytic Domain)"/>
    <property type="match status" value="1"/>
</dbReference>
<evidence type="ECO:0000313" key="7">
    <source>
        <dbReference type="EMBL" id="OHB16337.1"/>
    </source>
</evidence>
<evidence type="ECO:0000256" key="2">
    <source>
        <dbReference type="ARBA" id="ARBA00022723"/>
    </source>
</evidence>
<evidence type="ECO:0000259" key="6">
    <source>
        <dbReference type="Pfam" id="PF00413"/>
    </source>
</evidence>
<keyword evidence="1" id="KW-0645">Protease</keyword>
<gene>
    <name evidence="7" type="ORF">A2431_01395</name>
</gene>
<evidence type="ECO:0000256" key="4">
    <source>
        <dbReference type="ARBA" id="ARBA00022833"/>
    </source>
</evidence>
<keyword evidence="4" id="KW-0862">Zinc</keyword>